<dbReference type="GO" id="GO:0046336">
    <property type="term" value="P:ethanolamine catabolic process"/>
    <property type="evidence" value="ECO:0007669"/>
    <property type="project" value="UniProtKB-UniRule"/>
</dbReference>
<dbReference type="Gene3D" id="1.10.30.40">
    <property type="entry name" value="Ethanolamine ammonia-lyase light chain (EutC), N-terminal domain"/>
    <property type="match status" value="1"/>
</dbReference>
<dbReference type="EC" id="4.3.1.7" evidence="5"/>
<comment type="catalytic activity">
    <reaction evidence="5">
        <text>ethanolamine = acetaldehyde + NH4(+)</text>
        <dbReference type="Rhea" id="RHEA:15313"/>
        <dbReference type="ChEBI" id="CHEBI:15343"/>
        <dbReference type="ChEBI" id="CHEBI:28938"/>
        <dbReference type="ChEBI" id="CHEBI:57603"/>
        <dbReference type="EC" id="4.3.1.7"/>
    </reaction>
</comment>
<accession>A0A345ZZY1</accession>
<comment type="pathway">
    <text evidence="5">Amine and polyamine degradation; ethanolamine degradation.</text>
</comment>
<feature type="binding site" evidence="5">
    <location>
        <position position="206"/>
    </location>
    <ligand>
        <name>adenosylcob(III)alamin</name>
        <dbReference type="ChEBI" id="CHEBI:18408"/>
    </ligand>
</feature>
<evidence type="ECO:0000256" key="5">
    <source>
        <dbReference type="HAMAP-Rule" id="MF_00601"/>
    </source>
</evidence>
<evidence type="ECO:0000256" key="2">
    <source>
        <dbReference type="ARBA" id="ARBA00023239"/>
    </source>
</evidence>
<feature type="binding site" evidence="5">
    <location>
        <position position="156"/>
    </location>
    <ligand>
        <name>adenosylcob(III)alamin</name>
        <dbReference type="ChEBI" id="CHEBI:18408"/>
    </ligand>
</feature>
<comment type="cofactor">
    <cofactor evidence="5">
        <name>adenosylcob(III)alamin</name>
        <dbReference type="ChEBI" id="CHEBI:18408"/>
    </cofactor>
    <text evidence="5">Binds between the large and small subunits.</text>
</comment>
<keyword evidence="3 5" id="KW-0170">Cobalt</keyword>
<keyword evidence="1 5" id="KW-0846">Cobalamin</keyword>
<keyword evidence="2 5" id="KW-0456">Lyase</keyword>
<dbReference type="InterPro" id="IPR042251">
    <property type="entry name" value="EutC_C"/>
</dbReference>
<gene>
    <name evidence="5" type="primary">eutC</name>
    <name evidence="6" type="ORF">DW352_19310</name>
</gene>
<keyword evidence="4 5" id="KW-1283">Bacterial microcompartment</keyword>
<dbReference type="AlphaFoldDB" id="A0A345ZZY1"/>
<dbReference type="EMBL" id="CP031417">
    <property type="protein sequence ID" value="AXK82478.1"/>
    <property type="molecule type" value="Genomic_DNA"/>
</dbReference>
<feature type="binding site" evidence="5">
    <location>
        <position position="177"/>
    </location>
    <ligand>
        <name>adenosylcob(III)alamin</name>
        <dbReference type="ChEBI" id="CHEBI:18408"/>
    </ligand>
</feature>
<dbReference type="Gene3D" id="3.40.50.11240">
    <property type="entry name" value="Ethanolamine ammonia-lyase light chain (EutC)"/>
    <property type="match status" value="1"/>
</dbReference>
<comment type="function">
    <text evidence="5">Catalyzes the deamination of various vicinal amino-alcohols to oxo compounds. Allows this organism to utilize ethanolamine as the sole source of nitrogen and carbon in the presence of external vitamin B12.</text>
</comment>
<reference evidence="6 7" key="1">
    <citation type="submission" date="2018-07" db="EMBL/GenBank/DDBJ databases">
        <authorList>
            <person name="Quirk P.G."/>
            <person name="Krulwich T.A."/>
        </authorList>
    </citation>
    <scope>NUCLEOTIDE SEQUENCE [LARGE SCALE GENOMIC DNA]</scope>
    <source>
        <strain evidence="6 7">CC-BB4</strain>
    </source>
</reference>
<dbReference type="PANTHER" id="PTHR39330:SF1">
    <property type="entry name" value="ETHANOLAMINE AMMONIA-LYASE SMALL SUBUNIT"/>
    <property type="match status" value="1"/>
</dbReference>
<evidence type="ECO:0000256" key="1">
    <source>
        <dbReference type="ARBA" id="ARBA00022628"/>
    </source>
</evidence>
<dbReference type="HAMAP" id="MF_00601">
    <property type="entry name" value="EutC"/>
    <property type="match status" value="1"/>
</dbReference>
<dbReference type="PANTHER" id="PTHR39330">
    <property type="entry name" value="ETHANOLAMINE AMMONIA-LYASE LIGHT CHAIN"/>
    <property type="match status" value="1"/>
</dbReference>
<dbReference type="PIRSF" id="PIRSF018982">
    <property type="entry name" value="EutC"/>
    <property type="match status" value="1"/>
</dbReference>
<dbReference type="NCBIfam" id="NF003971">
    <property type="entry name" value="PRK05465.1"/>
    <property type="match status" value="1"/>
</dbReference>
<comment type="subunit">
    <text evidence="5">The basic unit is a heterodimer which dimerizes to form tetramers. The heterotetramers trimerize; 6 large subunits form a core ring with 6 small subunits projecting outwards.</text>
</comment>
<evidence type="ECO:0000256" key="3">
    <source>
        <dbReference type="ARBA" id="ARBA00023285"/>
    </source>
</evidence>
<dbReference type="UniPathway" id="UPA00560"/>
<evidence type="ECO:0000256" key="4">
    <source>
        <dbReference type="ARBA" id="ARBA00024446"/>
    </source>
</evidence>
<dbReference type="Proteomes" id="UP000254889">
    <property type="component" value="Chromosome"/>
</dbReference>
<name>A0A345ZZY1_9HYPH</name>
<evidence type="ECO:0000313" key="7">
    <source>
        <dbReference type="Proteomes" id="UP000254889"/>
    </source>
</evidence>
<proteinExistence type="inferred from homology"/>
<dbReference type="RefSeq" id="WP_115692857.1">
    <property type="nucleotide sequence ID" value="NZ_CP031417.1"/>
</dbReference>
<dbReference type="KEGG" id="ptaw:DW352_19310"/>
<sequence>MSDDVTQPNAWAELRRLTAARIGLARSGASLSTAPLLQFALAHAQARDAVHEALDEDKLAADLDALDLPVLKIASAVTDRAQYLMRPDLGRQLGQGADSVLAPHRGPYDVAVVVADGLSARAVQAHAAPVLHNILGALRRQDWRVAPLVIARHGRVAIGDAIAARLKADAVIVLIGERPGLSSPDSMGAYLTWQPQPATTDADRNCISNIRPDGIGYADAAFKIVALLQAMRVRRLSGVQLKDESDRLMLEQ</sequence>
<dbReference type="GO" id="GO:0009350">
    <property type="term" value="C:ethanolamine ammonia-lyase complex"/>
    <property type="evidence" value="ECO:0007669"/>
    <property type="project" value="UniProtKB-UniRule"/>
</dbReference>
<dbReference type="GO" id="GO:0006520">
    <property type="term" value="P:amino acid metabolic process"/>
    <property type="evidence" value="ECO:0007669"/>
    <property type="project" value="InterPro"/>
</dbReference>
<dbReference type="OrthoDB" id="114248at2"/>
<dbReference type="InterPro" id="IPR009246">
    <property type="entry name" value="EutC"/>
</dbReference>
<comment type="subcellular location">
    <subcellularLocation>
        <location evidence="5">Bacterial microcompartment</location>
    </subcellularLocation>
</comment>
<dbReference type="GO" id="GO:0031471">
    <property type="term" value="C:ethanolamine degradation polyhedral organelle"/>
    <property type="evidence" value="ECO:0007669"/>
    <property type="project" value="UniProtKB-UniRule"/>
</dbReference>
<dbReference type="Pfam" id="PF05985">
    <property type="entry name" value="EutC"/>
    <property type="match status" value="1"/>
</dbReference>
<dbReference type="GO" id="GO:0008851">
    <property type="term" value="F:ethanolamine ammonia-lyase activity"/>
    <property type="evidence" value="ECO:0007669"/>
    <property type="project" value="UniProtKB-UniRule"/>
</dbReference>
<keyword evidence="7" id="KW-1185">Reference proteome</keyword>
<protein>
    <recommendedName>
        <fullName evidence="5">Ethanolamine ammonia-lyase small subunit</fullName>
        <shortName evidence="5">EAL small subunit</shortName>
        <ecNumber evidence="5">4.3.1.7</ecNumber>
    </recommendedName>
</protein>
<dbReference type="GO" id="GO:0031419">
    <property type="term" value="F:cobalamin binding"/>
    <property type="evidence" value="ECO:0007669"/>
    <property type="project" value="UniProtKB-UniRule"/>
</dbReference>
<dbReference type="InterPro" id="IPR042255">
    <property type="entry name" value="EutC_N"/>
</dbReference>
<evidence type="ECO:0000313" key="6">
    <source>
        <dbReference type="EMBL" id="AXK82478.1"/>
    </source>
</evidence>
<organism evidence="6 7">
    <name type="scientific">Pseudolabrys taiwanensis</name>
    <dbReference type="NCBI Taxonomy" id="331696"/>
    <lineage>
        <taxon>Bacteria</taxon>
        <taxon>Pseudomonadati</taxon>
        <taxon>Pseudomonadota</taxon>
        <taxon>Alphaproteobacteria</taxon>
        <taxon>Hyphomicrobiales</taxon>
        <taxon>Xanthobacteraceae</taxon>
        <taxon>Pseudolabrys</taxon>
    </lineage>
</organism>
<comment type="similarity">
    <text evidence="5">Belongs to the EutC family.</text>
</comment>